<feature type="region of interest" description="Disordered" evidence="1">
    <location>
        <begin position="1"/>
        <end position="130"/>
    </location>
</feature>
<dbReference type="STRING" id="88036.D8RGL0"/>
<name>D8RGL0_SELML</name>
<dbReference type="OrthoDB" id="626167at2759"/>
<dbReference type="eggNOG" id="KOG1840">
    <property type="taxonomic scope" value="Eukaryota"/>
</dbReference>
<organism evidence="3">
    <name type="scientific">Selaginella moellendorffii</name>
    <name type="common">Spikemoss</name>
    <dbReference type="NCBI Taxonomy" id="88036"/>
    <lineage>
        <taxon>Eukaryota</taxon>
        <taxon>Viridiplantae</taxon>
        <taxon>Streptophyta</taxon>
        <taxon>Embryophyta</taxon>
        <taxon>Tracheophyta</taxon>
        <taxon>Lycopodiopsida</taxon>
        <taxon>Selaginellales</taxon>
        <taxon>Selaginellaceae</taxon>
        <taxon>Selaginella</taxon>
    </lineage>
</organism>
<reference evidence="2 3" key="1">
    <citation type="journal article" date="2011" name="Science">
        <title>The Selaginella genome identifies genetic changes associated with the evolution of vascular plants.</title>
        <authorList>
            <person name="Banks J.A."/>
            <person name="Nishiyama T."/>
            <person name="Hasebe M."/>
            <person name="Bowman J.L."/>
            <person name="Gribskov M."/>
            <person name="dePamphilis C."/>
            <person name="Albert V.A."/>
            <person name="Aono N."/>
            <person name="Aoyama T."/>
            <person name="Ambrose B.A."/>
            <person name="Ashton N.W."/>
            <person name="Axtell M.J."/>
            <person name="Barker E."/>
            <person name="Barker M.S."/>
            <person name="Bennetzen J.L."/>
            <person name="Bonawitz N.D."/>
            <person name="Chapple C."/>
            <person name="Cheng C."/>
            <person name="Correa L.G."/>
            <person name="Dacre M."/>
            <person name="DeBarry J."/>
            <person name="Dreyer I."/>
            <person name="Elias M."/>
            <person name="Engstrom E.M."/>
            <person name="Estelle M."/>
            <person name="Feng L."/>
            <person name="Finet C."/>
            <person name="Floyd S.K."/>
            <person name="Frommer W.B."/>
            <person name="Fujita T."/>
            <person name="Gramzow L."/>
            <person name="Gutensohn M."/>
            <person name="Harholt J."/>
            <person name="Hattori M."/>
            <person name="Heyl A."/>
            <person name="Hirai T."/>
            <person name="Hiwatashi Y."/>
            <person name="Ishikawa M."/>
            <person name="Iwata M."/>
            <person name="Karol K.G."/>
            <person name="Koehler B."/>
            <person name="Kolukisaoglu U."/>
            <person name="Kubo M."/>
            <person name="Kurata T."/>
            <person name="Lalonde S."/>
            <person name="Li K."/>
            <person name="Li Y."/>
            <person name="Litt A."/>
            <person name="Lyons E."/>
            <person name="Manning G."/>
            <person name="Maruyama T."/>
            <person name="Michael T.P."/>
            <person name="Mikami K."/>
            <person name="Miyazaki S."/>
            <person name="Morinaga S."/>
            <person name="Murata T."/>
            <person name="Mueller-Roeber B."/>
            <person name="Nelson D.R."/>
            <person name="Obara M."/>
            <person name="Oguri Y."/>
            <person name="Olmstead R.G."/>
            <person name="Onodera N."/>
            <person name="Petersen B.L."/>
            <person name="Pils B."/>
            <person name="Prigge M."/>
            <person name="Rensing S.A."/>
            <person name="Riano-Pachon D.M."/>
            <person name="Roberts A.W."/>
            <person name="Sato Y."/>
            <person name="Scheller H.V."/>
            <person name="Schulz B."/>
            <person name="Schulz C."/>
            <person name="Shakirov E.V."/>
            <person name="Shibagaki N."/>
            <person name="Shinohara N."/>
            <person name="Shippen D.E."/>
            <person name="Soerensen I."/>
            <person name="Sotooka R."/>
            <person name="Sugimoto N."/>
            <person name="Sugita M."/>
            <person name="Sumikawa N."/>
            <person name="Tanurdzic M."/>
            <person name="Theissen G."/>
            <person name="Ulvskov P."/>
            <person name="Wakazuki S."/>
            <person name="Weng J.K."/>
            <person name="Willats W.W."/>
            <person name="Wipf D."/>
            <person name="Wolf P.G."/>
            <person name="Yang L."/>
            <person name="Zimmer A.D."/>
            <person name="Zhu Q."/>
            <person name="Mitros T."/>
            <person name="Hellsten U."/>
            <person name="Loque D."/>
            <person name="Otillar R."/>
            <person name="Salamov A."/>
            <person name="Schmutz J."/>
            <person name="Shapiro H."/>
            <person name="Lindquist E."/>
            <person name="Lucas S."/>
            <person name="Rokhsar D."/>
            <person name="Grigoriev I.V."/>
        </authorList>
    </citation>
    <scope>NUCLEOTIDE SEQUENCE [LARGE SCALE GENOMIC DNA]</scope>
</reference>
<gene>
    <name evidence="2" type="ORF">SELMODRAFT_411103</name>
</gene>
<keyword evidence="3" id="KW-1185">Reference proteome</keyword>
<dbReference type="Gramene" id="EFJ28374">
    <property type="protein sequence ID" value="EFJ28374"/>
    <property type="gene ID" value="SELMODRAFT_411103"/>
</dbReference>
<sequence length="860" mass="95846">MEDKPKRTKKVEEPKLPASRKGDVEEVADGAKAKPKKTKVVETEAKLLAPRKDLGSNEAIEGAKPKPKRSRKVKGEEEKDSSVSGNGKEVTKAKSKGTKKVPVEEGMESELSAPGQRKTSKSRTQSAKKVEETVKAVGTVGLVAENSMELEKKVEKRPPKPGRQAAKKMELLDEAARIAGTDGLVAEDPEKSIELEMKERDPVVVVESSPQSLDVQGKRDTCGTKTPEFVENNLDSEISVPLVEESGASQQASDDAAKPETTETVKVAETDNVVVEKDSKVAEPSPDQAKTQYENVVTAEAKQDDFLEVDDELKEFLMDRKLQQEQVEEDEDDEDDHDYVWDYRDIRQLPSSVKHLEKKLKELSSTAPPDDRRIAVVKLKLGQELCSSEHLSPQRAVDLANEALKVLGVGGDGSIEQGMCLAVLGAGYRGLEQYEKSFSYLKRASTCFDEMNEKGQEVVREMQFTTNQLGLTYLSLGRIKQGVESLIEALDLQETVLPCDDPDLGSDFRKAAEHLCDVEQWEEAKKLCEKAIRIHSKIKGFDNEEVGHDRKIMARIYRGLSQHEKALEQFRIARQIFNEDEENIYWANMGIADSQMCMESYSEAIATIEGAMESIPKKPVTYRGTAYLKLAKAFYLKKDFNEGIKRLMAALEFYKANLGAGSMDETASQLHEIAALFDAMGDVKGSIRTLKIAIAAYDCVPGAEKLVMNAKMDLGSQLIRHKKPESALRYYEEAMELSRKLGLPSLNLLTLTGIAHMELSNHQAAMEVLQDAKALLESPEQMKRSDLSKKICFPKLPVYHNLVTCYQHFERYDDALDCQKLLVAELRIAGREAEEKLPDATRVLEELMERSSKLPVQAQA</sequence>
<dbReference type="SMART" id="SM00028">
    <property type="entry name" value="TPR"/>
    <property type="match status" value="7"/>
</dbReference>
<dbReference type="InterPro" id="IPR011990">
    <property type="entry name" value="TPR-like_helical_dom_sf"/>
</dbReference>
<evidence type="ECO:0000256" key="1">
    <source>
        <dbReference type="SAM" id="MobiDB-lite"/>
    </source>
</evidence>
<evidence type="ECO:0000313" key="3">
    <source>
        <dbReference type="Proteomes" id="UP000001514"/>
    </source>
</evidence>
<protein>
    <submittedName>
        <fullName evidence="2">Uncharacterized protein</fullName>
    </submittedName>
</protein>
<dbReference type="Pfam" id="PF13181">
    <property type="entry name" value="TPR_8"/>
    <property type="match status" value="1"/>
</dbReference>
<proteinExistence type="predicted"/>
<feature type="compositionally biased region" description="Basic and acidic residues" evidence="1">
    <location>
        <begin position="1"/>
        <end position="32"/>
    </location>
</feature>
<feature type="region of interest" description="Disordered" evidence="1">
    <location>
        <begin position="195"/>
        <end position="295"/>
    </location>
</feature>
<dbReference type="Gene3D" id="1.25.40.10">
    <property type="entry name" value="Tetratricopeptide repeat domain"/>
    <property type="match status" value="3"/>
</dbReference>
<feature type="compositionally biased region" description="Basic and acidic residues" evidence="1">
    <location>
        <begin position="39"/>
        <end position="55"/>
    </location>
</feature>
<dbReference type="PANTHER" id="PTHR46284">
    <property type="entry name" value="PROTEIN KINESIN LIGHT CHAIN-RELATED 3"/>
    <property type="match status" value="1"/>
</dbReference>
<dbReference type="KEGG" id="smo:SELMODRAFT_411103"/>
<feature type="compositionally biased region" description="Basic and acidic residues" evidence="1">
    <location>
        <begin position="255"/>
        <end position="281"/>
    </location>
</feature>
<accession>D8RGL0</accession>
<dbReference type="HOGENOM" id="CLU_332723_0_0_1"/>
<dbReference type="SUPFAM" id="SSF48452">
    <property type="entry name" value="TPR-like"/>
    <property type="match status" value="3"/>
</dbReference>
<evidence type="ECO:0000313" key="2">
    <source>
        <dbReference type="EMBL" id="EFJ28374.1"/>
    </source>
</evidence>
<dbReference type="PANTHER" id="PTHR46284:SF5">
    <property type="entry name" value="PROTEIN KINESIN LIGHT CHAIN-RELATED 3"/>
    <property type="match status" value="1"/>
</dbReference>
<dbReference type="InterPro" id="IPR019734">
    <property type="entry name" value="TPR_rpt"/>
</dbReference>
<dbReference type="EMBL" id="GL377579">
    <property type="protein sequence ID" value="EFJ28374.1"/>
    <property type="molecule type" value="Genomic_DNA"/>
</dbReference>
<dbReference type="InParanoid" id="D8RGL0"/>
<dbReference type="AlphaFoldDB" id="D8RGL0"/>
<dbReference type="Pfam" id="PF13424">
    <property type="entry name" value="TPR_12"/>
    <property type="match status" value="1"/>
</dbReference>
<dbReference type="Proteomes" id="UP000001514">
    <property type="component" value="Unassembled WGS sequence"/>
</dbReference>